<keyword evidence="4" id="KW-0808">Transferase</keyword>
<gene>
    <name evidence="4" type="ORF">SAMN04488508_107289</name>
</gene>
<dbReference type="Proteomes" id="UP000184432">
    <property type="component" value="Unassembled WGS sequence"/>
</dbReference>
<keyword evidence="5" id="KW-1185">Reference proteome</keyword>
<dbReference type="RefSeq" id="WP_073318425.1">
    <property type="nucleotide sequence ID" value="NZ_FQYP01000007.1"/>
</dbReference>
<dbReference type="GO" id="GO:0008902">
    <property type="term" value="F:hydroxymethylpyrimidine kinase activity"/>
    <property type="evidence" value="ECO:0007669"/>
    <property type="project" value="UniProtKB-EC"/>
</dbReference>
<evidence type="ECO:0000259" key="3">
    <source>
        <dbReference type="Pfam" id="PF08543"/>
    </source>
</evidence>
<feature type="domain" description="Pyridoxamine kinase/Phosphomethylpyrimidine kinase" evidence="3">
    <location>
        <begin position="14"/>
        <end position="250"/>
    </location>
</feature>
<dbReference type="InterPro" id="IPR029056">
    <property type="entry name" value="Ribokinase-like"/>
</dbReference>
<dbReference type="EMBL" id="FQYP01000007">
    <property type="protein sequence ID" value="SHJ32615.1"/>
    <property type="molecule type" value="Genomic_DNA"/>
</dbReference>
<dbReference type="Pfam" id="PF08543">
    <property type="entry name" value="Phos_pyr_kin"/>
    <property type="match status" value="1"/>
</dbReference>
<keyword evidence="4" id="KW-0418">Kinase</keyword>
<dbReference type="CDD" id="cd01169">
    <property type="entry name" value="HMPP_kinase"/>
    <property type="match status" value="1"/>
</dbReference>
<reference evidence="5" key="1">
    <citation type="submission" date="2016-11" db="EMBL/GenBank/DDBJ databases">
        <authorList>
            <person name="Varghese N."/>
            <person name="Submissions S."/>
        </authorList>
    </citation>
    <scope>NUCLEOTIDE SEQUENCE [LARGE SCALE GENOMIC DNA]</scope>
    <source>
        <strain evidence="5">DSM 22623</strain>
    </source>
</reference>
<evidence type="ECO:0000313" key="4">
    <source>
        <dbReference type="EMBL" id="SHJ32615.1"/>
    </source>
</evidence>
<dbReference type="PANTHER" id="PTHR20858">
    <property type="entry name" value="PHOSPHOMETHYLPYRIMIDINE KINASE"/>
    <property type="match status" value="1"/>
</dbReference>
<dbReference type="InterPro" id="IPR004399">
    <property type="entry name" value="HMP/HMP-P_kinase_dom"/>
</dbReference>
<name>A0A1M6IDU0_9FLAO</name>
<dbReference type="SUPFAM" id="SSF53613">
    <property type="entry name" value="Ribokinase-like"/>
    <property type="match status" value="1"/>
</dbReference>
<evidence type="ECO:0000256" key="2">
    <source>
        <dbReference type="ARBA" id="ARBA00012135"/>
    </source>
</evidence>
<dbReference type="PANTHER" id="PTHR20858:SF17">
    <property type="entry name" value="HYDROXYMETHYLPYRIMIDINE_PHOSPHOMETHYLPYRIMIDINE KINASE THI20-RELATED"/>
    <property type="match status" value="1"/>
</dbReference>
<dbReference type="AlphaFoldDB" id="A0A1M6IDU0"/>
<dbReference type="GO" id="GO:0009228">
    <property type="term" value="P:thiamine biosynthetic process"/>
    <property type="evidence" value="ECO:0007669"/>
    <property type="project" value="InterPro"/>
</dbReference>
<dbReference type="InterPro" id="IPR013749">
    <property type="entry name" value="PM/HMP-P_kinase-1"/>
</dbReference>
<dbReference type="EC" id="2.7.1.49" evidence="2"/>
<comment type="pathway">
    <text evidence="1">Cofactor biosynthesis; thiamine diphosphate biosynthesis.</text>
</comment>
<proteinExistence type="predicted"/>
<organism evidence="4 5">
    <name type="scientific">Aquimarina spongiae</name>
    <dbReference type="NCBI Taxonomy" id="570521"/>
    <lineage>
        <taxon>Bacteria</taxon>
        <taxon>Pseudomonadati</taxon>
        <taxon>Bacteroidota</taxon>
        <taxon>Flavobacteriia</taxon>
        <taxon>Flavobacteriales</taxon>
        <taxon>Flavobacteriaceae</taxon>
        <taxon>Aquimarina</taxon>
    </lineage>
</organism>
<dbReference type="OrthoDB" id="9810880at2"/>
<dbReference type="GO" id="GO:0008972">
    <property type="term" value="F:phosphomethylpyrimidine kinase activity"/>
    <property type="evidence" value="ECO:0007669"/>
    <property type="project" value="InterPro"/>
</dbReference>
<dbReference type="STRING" id="570521.SAMN04488508_107289"/>
<evidence type="ECO:0000313" key="5">
    <source>
        <dbReference type="Proteomes" id="UP000184432"/>
    </source>
</evidence>
<dbReference type="GO" id="GO:0005829">
    <property type="term" value="C:cytosol"/>
    <property type="evidence" value="ECO:0007669"/>
    <property type="project" value="TreeGrafter"/>
</dbReference>
<accession>A0A1M6IDU0</accession>
<sequence length="256" mass="28424">MKTRPNVLTVAGFDPSNGAGLTADIKTFEALKVYGLSVCTANTIQNDVNFVSSLWVDLEVIKHQIDILFDRFTIKYAKIGIVPDWSRLLEIIEVLQGKNSDIKIVLDPVLKSSSGFDFYDTDTSILESTEQLFNTILSKIYLLTPNYKEIEGLFPDKTIEETIQHISGKTNVLLKGGHRKDALGVDELFTVEGKHFVLKPKADSVSEKHGSGCVFSSAVVAYLAQGFPLQKACFRAKRYIERVLSSNTSLLGYHSI</sequence>
<protein>
    <recommendedName>
        <fullName evidence="2">hydroxymethylpyrimidine kinase</fullName>
        <ecNumber evidence="2">2.7.1.49</ecNumber>
    </recommendedName>
</protein>
<dbReference type="Gene3D" id="3.40.1190.20">
    <property type="match status" value="1"/>
</dbReference>
<evidence type="ECO:0000256" key="1">
    <source>
        <dbReference type="ARBA" id="ARBA00004948"/>
    </source>
</evidence>